<name>A0AAX3Y6H8_9CAUD</name>
<dbReference type="EMBL" id="OQ851295">
    <property type="protein sequence ID" value="WJZ70006.1"/>
    <property type="molecule type" value="Genomic_DNA"/>
</dbReference>
<dbReference type="Proteomes" id="UP001431754">
    <property type="component" value="Segment"/>
</dbReference>
<sequence>MSNKEQVKLLDVAPDSLQQDKQVLDMAESIQPQLDDVSLSIPFIEIYSRIDELPEPILRMLALENQVYQDEWQLAQTIEEKQSLIKDSFKLNKLRGTRWSVERIFDLFTFSASLEEWFEYGGSPFNFKVNIFGIEESGITENEIKTAARLINRYKPLRSPLESIDVSVKAEDVNVYGASAVTATAVLDAFYYDVAVVESFSTPSSGVSSTMNLIIETHPE</sequence>
<proteinExistence type="predicted"/>
<organism evidence="1 2">
    <name type="scientific">Vibrio phage PVP-XSN</name>
    <dbReference type="NCBI Taxonomy" id="3056214"/>
    <lineage>
        <taxon>Viruses</taxon>
        <taxon>Duplodnaviria</taxon>
        <taxon>Heunggongvirae</taxon>
        <taxon>Uroviricota</taxon>
        <taxon>Caudoviricetes</taxon>
    </lineage>
</organism>
<accession>A0AAX3Y6H8</accession>
<gene>
    <name evidence="1" type="ORF">PVP_XSN000027</name>
</gene>
<protein>
    <submittedName>
        <fullName evidence="1">Tail protein I</fullName>
    </submittedName>
</protein>
<reference evidence="1" key="1">
    <citation type="submission" date="2023-04" db="EMBL/GenBank/DDBJ databases">
        <title>Virulent bacteriophage PVP-XSN from an Vibrio parahaemolyticus isolate: Characterization and complete genome sequence.</title>
        <authorList>
            <person name="Qi T."/>
            <person name="Lyu S."/>
            <person name="Liu L."/>
            <person name="Guo Q."/>
            <person name="Shen W."/>
            <person name="Han M."/>
            <person name="Xiong F."/>
            <person name="Lou B."/>
            <person name="Xu H."/>
        </authorList>
    </citation>
    <scope>NUCLEOTIDE SEQUENCE</scope>
</reference>
<dbReference type="Pfam" id="PF09684">
    <property type="entry name" value="Tail_P2_I"/>
    <property type="match status" value="1"/>
</dbReference>
<evidence type="ECO:0000313" key="1">
    <source>
        <dbReference type="EMBL" id="WJZ70006.1"/>
    </source>
</evidence>
<evidence type="ECO:0000313" key="2">
    <source>
        <dbReference type="Proteomes" id="UP001431754"/>
    </source>
</evidence>
<dbReference type="InterPro" id="IPR006521">
    <property type="entry name" value="Tail_protein_I"/>
</dbReference>